<sequence>MSPESLRSFDVVSEWVSSMSPHMERPRPAPPKTGPQATFRPPLVSKGRAKQIQPHPTNSDRPLSRQSAAGARQASNAAFCNKKRRTKRLKKPARGSIEHDASSRSVDTCTIIEADEMTEREGYTEASTPAGEPLQFVRRVDLDGTAAGRSLIGSMLEKFGPVKGDESTAASADTGWGH</sequence>
<evidence type="ECO:0000313" key="2">
    <source>
        <dbReference type="EMBL" id="KAI3545666.1"/>
    </source>
</evidence>
<feature type="compositionally biased region" description="Low complexity" evidence="1">
    <location>
        <begin position="64"/>
        <end position="78"/>
    </location>
</feature>
<organism evidence="2 3">
    <name type="scientific">Colletotrichum abscissum</name>
    <dbReference type="NCBI Taxonomy" id="1671311"/>
    <lineage>
        <taxon>Eukaryota</taxon>
        <taxon>Fungi</taxon>
        <taxon>Dikarya</taxon>
        <taxon>Ascomycota</taxon>
        <taxon>Pezizomycotina</taxon>
        <taxon>Sordariomycetes</taxon>
        <taxon>Hypocreomycetidae</taxon>
        <taxon>Glomerellales</taxon>
        <taxon>Glomerellaceae</taxon>
        <taxon>Colletotrichum</taxon>
        <taxon>Colletotrichum acutatum species complex</taxon>
    </lineage>
</organism>
<dbReference type="Proteomes" id="UP001056436">
    <property type="component" value="Unassembled WGS sequence"/>
</dbReference>
<gene>
    <name evidence="2" type="ORF">CABS02_09204</name>
</gene>
<dbReference type="AlphaFoldDB" id="A0A9Q0AYG0"/>
<name>A0A9Q0AYG0_9PEZI</name>
<proteinExistence type="predicted"/>
<feature type="region of interest" description="Disordered" evidence="1">
    <location>
        <begin position="17"/>
        <end position="110"/>
    </location>
</feature>
<feature type="compositionally biased region" description="Basic residues" evidence="1">
    <location>
        <begin position="81"/>
        <end position="93"/>
    </location>
</feature>
<evidence type="ECO:0000256" key="1">
    <source>
        <dbReference type="SAM" id="MobiDB-lite"/>
    </source>
</evidence>
<dbReference type="EMBL" id="SDAQ01000060">
    <property type="protein sequence ID" value="KAI3545666.1"/>
    <property type="molecule type" value="Genomic_DNA"/>
</dbReference>
<accession>A0A9Q0AYG0</accession>
<protein>
    <submittedName>
        <fullName evidence="2">Uncharacterized protein</fullName>
    </submittedName>
</protein>
<feature type="region of interest" description="Disordered" evidence="1">
    <location>
        <begin position="159"/>
        <end position="178"/>
    </location>
</feature>
<comment type="caution">
    <text evidence="2">The sequence shown here is derived from an EMBL/GenBank/DDBJ whole genome shotgun (WGS) entry which is preliminary data.</text>
</comment>
<reference evidence="2" key="1">
    <citation type="submission" date="2019-01" db="EMBL/GenBank/DDBJ databases">
        <title>Colletotrichum abscissum LGMF1257.</title>
        <authorList>
            <person name="Baroncelli R."/>
        </authorList>
    </citation>
    <scope>NUCLEOTIDE SEQUENCE</scope>
    <source>
        <strain evidence="2">Ca142</strain>
    </source>
</reference>
<dbReference type="OrthoDB" id="4847637at2759"/>
<keyword evidence="3" id="KW-1185">Reference proteome</keyword>
<evidence type="ECO:0000313" key="3">
    <source>
        <dbReference type="Proteomes" id="UP001056436"/>
    </source>
</evidence>